<proteinExistence type="predicted"/>
<dbReference type="AlphaFoldDB" id="A0A1X7TNB2"/>
<name>A0A1X7TNB2_AMPQE</name>
<organism evidence="1">
    <name type="scientific">Amphimedon queenslandica</name>
    <name type="common">Sponge</name>
    <dbReference type="NCBI Taxonomy" id="400682"/>
    <lineage>
        <taxon>Eukaryota</taxon>
        <taxon>Metazoa</taxon>
        <taxon>Porifera</taxon>
        <taxon>Demospongiae</taxon>
        <taxon>Heteroscleromorpha</taxon>
        <taxon>Haplosclerida</taxon>
        <taxon>Niphatidae</taxon>
        <taxon>Amphimedon</taxon>
    </lineage>
</organism>
<reference evidence="1" key="1">
    <citation type="submission" date="2017-05" db="UniProtKB">
        <authorList>
            <consortium name="EnsemblMetazoa"/>
        </authorList>
    </citation>
    <scope>IDENTIFICATION</scope>
</reference>
<dbReference type="InParanoid" id="A0A1X7TNB2"/>
<sequence length="84" mass="9588">WKTHYITAIFKSGDKACVKNYRPISRLPILSKVLERIVFDQVYEPITSLTICSRKFGFLRGQLTVLVHLDSLINSISDGFQSDV</sequence>
<accession>A0A1X7TNB2</accession>
<dbReference type="STRING" id="400682.A0A1X7TNB2"/>
<protein>
    <recommendedName>
        <fullName evidence="2">Reverse transcriptase domain-containing protein</fullName>
    </recommendedName>
</protein>
<dbReference type="EnsemblMetazoa" id="Aqu2.1.16159_001">
    <property type="protein sequence ID" value="Aqu2.1.16159_001"/>
    <property type="gene ID" value="Aqu2.1.16159"/>
</dbReference>
<evidence type="ECO:0000313" key="1">
    <source>
        <dbReference type="EnsemblMetazoa" id="Aqu2.1.16159_001"/>
    </source>
</evidence>
<evidence type="ECO:0008006" key="2">
    <source>
        <dbReference type="Google" id="ProtNLM"/>
    </source>
</evidence>